<dbReference type="InterPro" id="IPR035211">
    <property type="entry name" value="DUF5325"/>
</dbReference>
<keyword evidence="3" id="KW-1185">Reference proteome</keyword>
<dbReference type="Pfam" id="PF17259">
    <property type="entry name" value="DUF5325"/>
    <property type="match status" value="1"/>
</dbReference>
<feature type="transmembrane region" description="Helical" evidence="1">
    <location>
        <begin position="32"/>
        <end position="51"/>
    </location>
</feature>
<gene>
    <name evidence="2" type="ORF">J2S07_002181</name>
</gene>
<dbReference type="EMBL" id="JAUSTU010000009">
    <property type="protein sequence ID" value="MDQ0155863.1"/>
    <property type="molecule type" value="Genomic_DNA"/>
</dbReference>
<feature type="transmembrane region" description="Helical" evidence="1">
    <location>
        <begin position="7"/>
        <end position="26"/>
    </location>
</feature>
<dbReference type="RefSeq" id="WP_307150391.1">
    <property type="nucleotide sequence ID" value="NZ_JAUSTU010000009.1"/>
</dbReference>
<keyword evidence="1" id="KW-0812">Transmembrane</keyword>
<protein>
    <submittedName>
        <fullName evidence="2">Hydrogenase/urease accessory protein HupE</fullName>
    </submittedName>
</protein>
<organism evidence="2 3">
    <name type="scientific">Anoxybacillus andreesenii</name>
    <dbReference type="NCBI Taxonomy" id="1325932"/>
    <lineage>
        <taxon>Bacteria</taxon>
        <taxon>Bacillati</taxon>
        <taxon>Bacillota</taxon>
        <taxon>Bacilli</taxon>
        <taxon>Bacillales</taxon>
        <taxon>Anoxybacillaceae</taxon>
        <taxon>Anoxybacillus</taxon>
    </lineage>
</organism>
<name>A0ABT9V4J5_9BACL</name>
<proteinExistence type="predicted"/>
<comment type="caution">
    <text evidence="2">The sequence shown here is derived from an EMBL/GenBank/DDBJ whole genome shotgun (WGS) entry which is preliminary data.</text>
</comment>
<sequence length="61" mass="6716">MRGIKWPFLCLALAATLSMMGIGIAIGVRSPLWIAVTLFAFISVMGLGFMTKRKMREKGNL</sequence>
<evidence type="ECO:0000256" key="1">
    <source>
        <dbReference type="SAM" id="Phobius"/>
    </source>
</evidence>
<accession>A0ABT9V4J5</accession>
<evidence type="ECO:0000313" key="2">
    <source>
        <dbReference type="EMBL" id="MDQ0155863.1"/>
    </source>
</evidence>
<evidence type="ECO:0000313" key="3">
    <source>
        <dbReference type="Proteomes" id="UP001231362"/>
    </source>
</evidence>
<keyword evidence="1" id="KW-0472">Membrane</keyword>
<keyword evidence="1" id="KW-1133">Transmembrane helix</keyword>
<reference evidence="2 3" key="1">
    <citation type="submission" date="2023-07" db="EMBL/GenBank/DDBJ databases">
        <title>Genomic Encyclopedia of Type Strains, Phase IV (KMG-IV): sequencing the most valuable type-strain genomes for metagenomic binning, comparative biology and taxonomic classification.</title>
        <authorList>
            <person name="Goeker M."/>
        </authorList>
    </citation>
    <scope>NUCLEOTIDE SEQUENCE [LARGE SCALE GENOMIC DNA]</scope>
    <source>
        <strain evidence="2 3">DSM 23948</strain>
    </source>
</reference>
<dbReference type="Proteomes" id="UP001231362">
    <property type="component" value="Unassembled WGS sequence"/>
</dbReference>